<evidence type="ECO:0000256" key="1">
    <source>
        <dbReference type="ARBA" id="ARBA00009104"/>
    </source>
</evidence>
<comment type="similarity">
    <text evidence="1">Belongs to the zeta toxin family.</text>
</comment>
<dbReference type="GO" id="GO:0005524">
    <property type="term" value="F:ATP binding"/>
    <property type="evidence" value="ECO:0007669"/>
    <property type="project" value="UniProtKB-KW"/>
</dbReference>
<dbReference type="Proteomes" id="UP000682416">
    <property type="component" value="Chromosome"/>
</dbReference>
<dbReference type="Pfam" id="PF06414">
    <property type="entry name" value="Zeta_toxin"/>
    <property type="match status" value="1"/>
</dbReference>
<evidence type="ECO:0000256" key="5">
    <source>
        <dbReference type="ARBA" id="ARBA00032897"/>
    </source>
</evidence>
<protein>
    <recommendedName>
        <fullName evidence="5">UDP-N-acetylglucosamine kinase</fullName>
        <ecNumber evidence="2">2.7.1.176</ecNumber>
    </recommendedName>
    <alternativeName>
        <fullName evidence="5">UDP-N-acetylglucosamine kinase</fullName>
    </alternativeName>
</protein>
<dbReference type="EMBL" id="CP074402">
    <property type="protein sequence ID" value="QVJ01884.1"/>
    <property type="molecule type" value="Genomic_DNA"/>
</dbReference>
<organism evidence="9 10">
    <name type="scientific">Nocardiopsis eucommiae</name>
    <dbReference type="NCBI Taxonomy" id="2831970"/>
    <lineage>
        <taxon>Bacteria</taxon>
        <taxon>Bacillati</taxon>
        <taxon>Actinomycetota</taxon>
        <taxon>Actinomycetes</taxon>
        <taxon>Streptosporangiales</taxon>
        <taxon>Nocardiopsidaceae</taxon>
        <taxon>Nocardiopsis</taxon>
    </lineage>
</organism>
<evidence type="ECO:0000256" key="2">
    <source>
        <dbReference type="ARBA" id="ARBA00011963"/>
    </source>
</evidence>
<evidence type="ECO:0000259" key="8">
    <source>
        <dbReference type="Pfam" id="PF06414"/>
    </source>
</evidence>
<proteinExistence type="inferred from homology"/>
<accession>A0A975L9E5</accession>
<evidence type="ECO:0000313" key="9">
    <source>
        <dbReference type="EMBL" id="QVJ01884.1"/>
    </source>
</evidence>
<feature type="domain" description="Zeta toxin" evidence="8">
    <location>
        <begin position="164"/>
        <end position="351"/>
    </location>
</feature>
<comment type="catalytic activity">
    <reaction evidence="6">
        <text>UDP-N-acetyl-alpha-D-glucosamine + ATP = UDP-N-acetyl-alpha-D-glucosamine 3'-phosphate + ADP + H(+)</text>
        <dbReference type="Rhea" id="RHEA:32671"/>
        <dbReference type="ChEBI" id="CHEBI:15378"/>
        <dbReference type="ChEBI" id="CHEBI:30616"/>
        <dbReference type="ChEBI" id="CHEBI:57705"/>
        <dbReference type="ChEBI" id="CHEBI:64353"/>
        <dbReference type="ChEBI" id="CHEBI:456216"/>
        <dbReference type="EC" id="2.7.1.176"/>
    </reaction>
</comment>
<gene>
    <name evidence="9" type="ORF">KGD82_02540</name>
</gene>
<dbReference type="EC" id="2.7.1.176" evidence="2"/>
<reference evidence="9" key="1">
    <citation type="submission" date="2021-05" db="EMBL/GenBank/DDBJ databases">
        <authorList>
            <person name="Kaiqin L."/>
            <person name="Jian G."/>
        </authorList>
    </citation>
    <scope>NUCLEOTIDE SEQUENCE</scope>
    <source>
        <strain evidence="9">HDS5</strain>
    </source>
</reference>
<feature type="region of interest" description="Disordered" evidence="7">
    <location>
        <begin position="1"/>
        <end position="67"/>
    </location>
</feature>
<dbReference type="AlphaFoldDB" id="A0A975L9E5"/>
<feature type="compositionally biased region" description="Low complexity" evidence="7">
    <location>
        <begin position="1"/>
        <end position="12"/>
    </location>
</feature>
<evidence type="ECO:0000256" key="4">
    <source>
        <dbReference type="ARBA" id="ARBA00022840"/>
    </source>
</evidence>
<dbReference type="KEGG" id="nec:KGD82_02540"/>
<dbReference type="GO" id="GO:0016301">
    <property type="term" value="F:kinase activity"/>
    <property type="evidence" value="ECO:0007669"/>
    <property type="project" value="InterPro"/>
</dbReference>
<evidence type="ECO:0000256" key="6">
    <source>
        <dbReference type="ARBA" id="ARBA00048178"/>
    </source>
</evidence>
<keyword evidence="10" id="KW-1185">Reference proteome</keyword>
<feature type="region of interest" description="Disordered" evidence="7">
    <location>
        <begin position="123"/>
        <end position="143"/>
    </location>
</feature>
<dbReference type="Gene3D" id="3.40.50.300">
    <property type="entry name" value="P-loop containing nucleotide triphosphate hydrolases"/>
    <property type="match status" value="1"/>
</dbReference>
<evidence type="ECO:0000256" key="7">
    <source>
        <dbReference type="SAM" id="MobiDB-lite"/>
    </source>
</evidence>
<evidence type="ECO:0000256" key="3">
    <source>
        <dbReference type="ARBA" id="ARBA00022741"/>
    </source>
</evidence>
<dbReference type="InterPro" id="IPR010488">
    <property type="entry name" value="Zeta_toxin_domain"/>
</dbReference>
<name>A0A975L9E5_9ACTN</name>
<evidence type="ECO:0000313" key="10">
    <source>
        <dbReference type="Proteomes" id="UP000682416"/>
    </source>
</evidence>
<keyword evidence="3" id="KW-0547">Nucleotide-binding</keyword>
<sequence length="383" mass="42662">MRTPTARTGRATARVDEHGSLPFRNRARHGPRPLGRAIRGGRPPLLAESSCGGVPPQTTEQREERERAHNLHSAAIGACLARAEKDPALVERARLLLSEEARLPFMTADEVARANAELSRTLRELRADPAPRPSGATPEDLGRELTDAEQDALFDLALRDRLTGVPREHPRLLLLGGQPGSGKSTLQRLLLPVLPPGTVSYDGDDLLPLSPDYEWSMTVDDRAASTSVSAQVGGVHRRAMEHVRRGRHDVVCSHPLGRADWAAQWVHGFREAGYRVEVGFVATHASNSRFSMVDRHERATRDQGFGRWLPEIHHDRFYLGVPNTIEFLETHHLADSVYVLSREGEVLYANHQRGGAWRSEPFGRIALEAERGRRELWRSEDAP</sequence>
<dbReference type="InterPro" id="IPR027417">
    <property type="entry name" value="P-loop_NTPase"/>
</dbReference>
<dbReference type="SUPFAM" id="SSF52540">
    <property type="entry name" value="P-loop containing nucleoside triphosphate hydrolases"/>
    <property type="match status" value="1"/>
</dbReference>
<keyword evidence="4" id="KW-0067">ATP-binding</keyword>